<name>A0ABQ0TDT7_9BACL</name>
<keyword evidence="2" id="KW-1185">Reference proteome</keyword>
<dbReference type="EMBL" id="BJOL01000047">
    <property type="protein sequence ID" value="GED61420.1"/>
    <property type="molecule type" value="Genomic_DNA"/>
</dbReference>
<proteinExistence type="predicted"/>
<dbReference type="Proteomes" id="UP000319498">
    <property type="component" value="Unassembled WGS sequence"/>
</dbReference>
<reference evidence="1 2" key="1">
    <citation type="submission" date="2019-06" db="EMBL/GenBank/DDBJ databases">
        <title>Whole genome shotgun sequence of Brevibacillus formosus NBRC 15716.</title>
        <authorList>
            <person name="Hosoyama A."/>
            <person name="Uohara A."/>
            <person name="Ohji S."/>
            <person name="Ichikawa N."/>
        </authorList>
    </citation>
    <scope>NUCLEOTIDE SEQUENCE [LARGE SCALE GENOMIC DNA]</scope>
    <source>
        <strain evidence="1 2">NBRC 15716</strain>
    </source>
</reference>
<comment type="caution">
    <text evidence="1">The sequence shown here is derived from an EMBL/GenBank/DDBJ whole genome shotgun (WGS) entry which is preliminary data.</text>
</comment>
<protein>
    <submittedName>
        <fullName evidence="1">Uncharacterized protein</fullName>
    </submittedName>
</protein>
<evidence type="ECO:0000313" key="2">
    <source>
        <dbReference type="Proteomes" id="UP000319498"/>
    </source>
</evidence>
<gene>
    <name evidence="1" type="ORF">BFO01nite_55520</name>
</gene>
<accession>A0ABQ0TDT7</accession>
<organism evidence="1 2">
    <name type="scientific">Brevibacillus formosus</name>
    <dbReference type="NCBI Taxonomy" id="54913"/>
    <lineage>
        <taxon>Bacteria</taxon>
        <taxon>Bacillati</taxon>
        <taxon>Bacillota</taxon>
        <taxon>Bacilli</taxon>
        <taxon>Bacillales</taxon>
        <taxon>Paenibacillaceae</taxon>
        <taxon>Brevibacillus</taxon>
    </lineage>
</organism>
<evidence type="ECO:0000313" key="1">
    <source>
        <dbReference type="EMBL" id="GED61420.1"/>
    </source>
</evidence>
<sequence length="61" mass="7062">MNINNKIYKNDNDYINIIISTSHISNFSESDHTVLNNLEIHQKGQEFNLAFVSSLVILQRI</sequence>